<sequence>MSSVGAEETIQARRHRLAQVPRACEGCKIRKIRCDRSTPCTNCQASKITCRHPNDRSRTERQADKIANLEAVVDRLDRRCREVESRLVALESARLAPLAEREADPRISSVEPGPVGGRLFEGDSSFASQSLQMTESAQDAALSASAGDDPAIHHAFARLRGSLHDSHEVSRDKFHFRKSVSQSPPPVKPLPAPLVNSLLRRMRVRRPIFLSSYAISDLHVLEDLCHGVYATSAPSAGQIASTHGVFLFVSKEYVAMNDDLGQRVDLNAHLHECEHIFVAALEHYEVLVIPSFENILALTMGMIKAQGEAKPSLYWTLACAAAAQCQSLGYHREASYRKIPSGKADSIRRLFWTVYCFDKNMSLLLGRVSSLHGLTIDTRYPSTATDQALRPWDESFIMGIRLAELQDRVLTGLYSPGTAIKDSSERARLVRDLAAAMDEWRVEFTQINAEAVNNPQVFHLSRGNWDMAYYSTLTLLYHASSTTETGLYISSQCVHAARSSLQAHLQCFPQYQESRLLSEGEYINWILLYSSFTPFLVIFLHAIAAKDPESAALLLRVVGTLENLRSPSSQQTPGAERLYQICATFAQLAQKLVESPAFAGGVGNPSGDPPRLTNEDVAVGDDGAGFGFPTETFEEVFEDVDFNPRGDLLSEWMGGQPFLGNWVDL</sequence>
<name>A0A8G1RXD0_9EURO</name>
<keyword evidence="9" id="KW-1185">Reference proteome</keyword>
<organism evidence="8 9">
    <name type="scientific">Aspergillus fijiensis CBS 313.89</name>
    <dbReference type="NCBI Taxonomy" id="1448319"/>
    <lineage>
        <taxon>Eukaryota</taxon>
        <taxon>Fungi</taxon>
        <taxon>Dikarya</taxon>
        <taxon>Ascomycota</taxon>
        <taxon>Pezizomycotina</taxon>
        <taxon>Eurotiomycetes</taxon>
        <taxon>Eurotiomycetidae</taxon>
        <taxon>Eurotiales</taxon>
        <taxon>Aspergillaceae</taxon>
        <taxon>Aspergillus</taxon>
    </lineage>
</organism>
<gene>
    <name evidence="8" type="ORF">BO72DRAFT_400281</name>
</gene>
<dbReference type="Proteomes" id="UP000249789">
    <property type="component" value="Unassembled WGS sequence"/>
</dbReference>
<dbReference type="GO" id="GO:0006351">
    <property type="term" value="P:DNA-templated transcription"/>
    <property type="evidence" value="ECO:0007669"/>
    <property type="project" value="InterPro"/>
</dbReference>
<evidence type="ECO:0000256" key="3">
    <source>
        <dbReference type="ARBA" id="ARBA00023125"/>
    </source>
</evidence>
<dbReference type="Pfam" id="PF00172">
    <property type="entry name" value="Zn_clus"/>
    <property type="match status" value="1"/>
</dbReference>
<keyword evidence="6" id="KW-0175">Coiled coil</keyword>
<dbReference type="InterPro" id="IPR001138">
    <property type="entry name" value="Zn2Cys6_DnaBD"/>
</dbReference>
<evidence type="ECO:0000256" key="4">
    <source>
        <dbReference type="ARBA" id="ARBA00023163"/>
    </source>
</evidence>
<dbReference type="Gene3D" id="4.10.240.10">
    <property type="entry name" value="Zn(2)-C6 fungal-type DNA-binding domain"/>
    <property type="match status" value="1"/>
</dbReference>
<dbReference type="InterPro" id="IPR050987">
    <property type="entry name" value="AtrR-like"/>
</dbReference>
<evidence type="ECO:0000256" key="5">
    <source>
        <dbReference type="ARBA" id="ARBA00023242"/>
    </source>
</evidence>
<keyword evidence="1" id="KW-0479">Metal-binding</keyword>
<evidence type="ECO:0000256" key="6">
    <source>
        <dbReference type="SAM" id="Coils"/>
    </source>
</evidence>
<evidence type="ECO:0000259" key="7">
    <source>
        <dbReference type="PROSITE" id="PS50048"/>
    </source>
</evidence>
<dbReference type="PROSITE" id="PS00463">
    <property type="entry name" value="ZN2_CY6_FUNGAL_1"/>
    <property type="match status" value="1"/>
</dbReference>
<dbReference type="PANTHER" id="PTHR46910:SF5">
    <property type="entry name" value="ZN(II)2CYS6 TRANSCRIPTION FACTOR (EUROFUNG)"/>
    <property type="match status" value="1"/>
</dbReference>
<keyword evidence="5" id="KW-0539">Nucleus</keyword>
<accession>A0A8G1RXD0</accession>
<dbReference type="InterPro" id="IPR007219">
    <property type="entry name" value="XnlR_reg_dom"/>
</dbReference>
<dbReference type="SMART" id="SM00906">
    <property type="entry name" value="Fungal_trans"/>
    <property type="match status" value="1"/>
</dbReference>
<dbReference type="VEuPathDB" id="FungiDB:BO72DRAFT_400281"/>
<reference evidence="8 9" key="1">
    <citation type="submission" date="2018-02" db="EMBL/GenBank/DDBJ databases">
        <title>The genomes of Aspergillus section Nigri reveals drivers in fungal speciation.</title>
        <authorList>
            <consortium name="DOE Joint Genome Institute"/>
            <person name="Vesth T.C."/>
            <person name="Nybo J."/>
            <person name="Theobald S."/>
            <person name="Brandl J."/>
            <person name="Frisvad J.C."/>
            <person name="Nielsen K.F."/>
            <person name="Lyhne E.K."/>
            <person name="Kogle M.E."/>
            <person name="Kuo A."/>
            <person name="Riley R."/>
            <person name="Clum A."/>
            <person name="Nolan M."/>
            <person name="Lipzen A."/>
            <person name="Salamov A."/>
            <person name="Henrissat B."/>
            <person name="Wiebenga A."/>
            <person name="De vries R.P."/>
            <person name="Grigoriev I.V."/>
            <person name="Mortensen U.H."/>
            <person name="Andersen M.R."/>
            <person name="Baker S.E."/>
        </authorList>
    </citation>
    <scope>NUCLEOTIDE SEQUENCE [LARGE SCALE GENOMIC DNA]</scope>
    <source>
        <strain evidence="8 9">CBS 313.89</strain>
    </source>
</reference>
<dbReference type="GO" id="GO:0000981">
    <property type="term" value="F:DNA-binding transcription factor activity, RNA polymerase II-specific"/>
    <property type="evidence" value="ECO:0007669"/>
    <property type="project" value="InterPro"/>
</dbReference>
<dbReference type="GeneID" id="63859481"/>
<dbReference type="SUPFAM" id="SSF57701">
    <property type="entry name" value="Zn2/Cys6 DNA-binding domain"/>
    <property type="match status" value="1"/>
</dbReference>
<keyword evidence="2" id="KW-0805">Transcription regulation</keyword>
<feature type="coiled-coil region" evidence="6">
    <location>
        <begin position="59"/>
        <end position="93"/>
    </location>
</feature>
<feature type="domain" description="Zn(2)-C6 fungal-type" evidence="7">
    <location>
        <begin position="23"/>
        <end position="52"/>
    </location>
</feature>
<evidence type="ECO:0000256" key="2">
    <source>
        <dbReference type="ARBA" id="ARBA00023015"/>
    </source>
</evidence>
<dbReference type="InterPro" id="IPR036864">
    <property type="entry name" value="Zn2-C6_fun-type_DNA-bd_sf"/>
</dbReference>
<keyword evidence="4" id="KW-0804">Transcription</keyword>
<dbReference type="CDD" id="cd12148">
    <property type="entry name" value="fungal_TF_MHR"/>
    <property type="match status" value="1"/>
</dbReference>
<evidence type="ECO:0000313" key="9">
    <source>
        <dbReference type="Proteomes" id="UP000249789"/>
    </source>
</evidence>
<dbReference type="EMBL" id="KZ824633">
    <property type="protein sequence ID" value="RAK79525.1"/>
    <property type="molecule type" value="Genomic_DNA"/>
</dbReference>
<keyword evidence="3" id="KW-0238">DNA-binding</keyword>
<dbReference type="RefSeq" id="XP_040803535.1">
    <property type="nucleotide sequence ID" value="XM_040942148.1"/>
</dbReference>
<dbReference type="OrthoDB" id="103819at2759"/>
<dbReference type="GO" id="GO:0003677">
    <property type="term" value="F:DNA binding"/>
    <property type="evidence" value="ECO:0007669"/>
    <property type="project" value="UniProtKB-KW"/>
</dbReference>
<protein>
    <recommendedName>
        <fullName evidence="7">Zn(2)-C6 fungal-type domain-containing protein</fullName>
    </recommendedName>
</protein>
<dbReference type="Pfam" id="PF04082">
    <property type="entry name" value="Fungal_trans"/>
    <property type="match status" value="1"/>
</dbReference>
<dbReference type="PANTHER" id="PTHR46910">
    <property type="entry name" value="TRANSCRIPTION FACTOR PDR1"/>
    <property type="match status" value="1"/>
</dbReference>
<dbReference type="CDD" id="cd00067">
    <property type="entry name" value="GAL4"/>
    <property type="match status" value="1"/>
</dbReference>
<dbReference type="SMART" id="SM00066">
    <property type="entry name" value="GAL4"/>
    <property type="match status" value="1"/>
</dbReference>
<proteinExistence type="predicted"/>
<dbReference type="GO" id="GO:0008270">
    <property type="term" value="F:zinc ion binding"/>
    <property type="evidence" value="ECO:0007669"/>
    <property type="project" value="InterPro"/>
</dbReference>
<dbReference type="PROSITE" id="PS50048">
    <property type="entry name" value="ZN2_CY6_FUNGAL_2"/>
    <property type="match status" value="1"/>
</dbReference>
<dbReference type="AlphaFoldDB" id="A0A8G1RXD0"/>
<evidence type="ECO:0000256" key="1">
    <source>
        <dbReference type="ARBA" id="ARBA00022723"/>
    </source>
</evidence>
<evidence type="ECO:0000313" key="8">
    <source>
        <dbReference type="EMBL" id="RAK79525.1"/>
    </source>
</evidence>